<dbReference type="EMBL" id="PPEL01000057">
    <property type="protein sequence ID" value="PNV64942.1"/>
    <property type="molecule type" value="Genomic_DNA"/>
</dbReference>
<dbReference type="InterPro" id="IPR041682">
    <property type="entry name" value="AAA_14"/>
</dbReference>
<dbReference type="Proteomes" id="UP000236488">
    <property type="component" value="Unassembled WGS sequence"/>
</dbReference>
<evidence type="ECO:0000313" key="4">
    <source>
        <dbReference type="Proteomes" id="UP000236488"/>
    </source>
</evidence>
<dbReference type="Pfam" id="PF13173">
    <property type="entry name" value="AAA_14"/>
    <property type="match status" value="1"/>
</dbReference>
<accession>A0A2K2U3V8</accession>
<evidence type="ECO:0000259" key="2">
    <source>
        <dbReference type="Pfam" id="PF13635"/>
    </source>
</evidence>
<dbReference type="AlphaFoldDB" id="A0A2K2U3V8"/>
<name>A0A2K2U3V8_9ACTN</name>
<organism evidence="3 4">
    <name type="scientific">Rubneribacter badeniensis</name>
    <dbReference type="NCBI Taxonomy" id="2070688"/>
    <lineage>
        <taxon>Bacteria</taxon>
        <taxon>Bacillati</taxon>
        <taxon>Actinomycetota</taxon>
        <taxon>Coriobacteriia</taxon>
        <taxon>Eggerthellales</taxon>
        <taxon>Eggerthellaceae</taxon>
        <taxon>Rubneribacter</taxon>
    </lineage>
</organism>
<evidence type="ECO:0000313" key="3">
    <source>
        <dbReference type="EMBL" id="PNV64942.1"/>
    </source>
</evidence>
<comment type="caution">
    <text evidence="3">The sequence shown here is derived from an EMBL/GenBank/DDBJ whole genome shotgun (WGS) entry which is preliminary data.</text>
</comment>
<feature type="domain" description="DUF4143" evidence="2">
    <location>
        <begin position="237"/>
        <end position="379"/>
    </location>
</feature>
<gene>
    <name evidence="3" type="ORF">C2L80_09185</name>
</gene>
<dbReference type="SUPFAM" id="SSF52540">
    <property type="entry name" value="P-loop containing nucleoside triphosphate hydrolases"/>
    <property type="match status" value="1"/>
</dbReference>
<proteinExistence type="predicted"/>
<dbReference type="InterPro" id="IPR027417">
    <property type="entry name" value="P-loop_NTPase"/>
</dbReference>
<evidence type="ECO:0000259" key="1">
    <source>
        <dbReference type="Pfam" id="PF13173"/>
    </source>
</evidence>
<dbReference type="Pfam" id="PF13635">
    <property type="entry name" value="DUF4143"/>
    <property type="match status" value="1"/>
</dbReference>
<reference evidence="3 4" key="1">
    <citation type="journal article" date="2018" name="Int. J. Syst. Evol. Microbiol.">
        <title>Rubneribacter badeniensis gen. nov., sp. nov. and Enteroscipio rubneri gen. nov., sp. nov., new members of the Eggerthellaceae isolated from human faeces.</title>
        <authorList>
            <person name="Danylec N."/>
            <person name="Gobl A."/>
            <person name="Stoll D.A."/>
            <person name="Hetzer B."/>
            <person name="Kulling S.E."/>
            <person name="Huch M."/>
        </authorList>
    </citation>
    <scope>NUCLEOTIDE SEQUENCE [LARGE SCALE GENOMIC DNA]</scope>
    <source>
        <strain evidence="3 4">ResAG-85</strain>
    </source>
</reference>
<dbReference type="InterPro" id="IPR025420">
    <property type="entry name" value="DUF4143"/>
</dbReference>
<protein>
    <submittedName>
        <fullName evidence="3">AAA+ family ATPase</fullName>
    </submittedName>
</protein>
<keyword evidence="4" id="KW-1185">Reference proteome</keyword>
<dbReference type="PANTHER" id="PTHR33295:SF8">
    <property type="entry name" value="AAA+ ATPASE DOMAIN-CONTAINING PROTEIN"/>
    <property type="match status" value="1"/>
</dbReference>
<dbReference type="PANTHER" id="PTHR33295">
    <property type="entry name" value="ATPASE"/>
    <property type="match status" value="1"/>
</dbReference>
<feature type="domain" description="AAA" evidence="1">
    <location>
        <begin position="39"/>
        <end position="171"/>
    </location>
</feature>
<sequence length="451" mass="50617">MNAIVVEKLQDFFEQGIPPVFERDLSLGDILEPARGNLATVVTGVRRCGKTYRLYQEMHRIVEAGYPQESILYFNFEDERLKPYTPQLLSDVVEAFFSLRPRAQRDGAFFFFDEIQEVPEWGTFLRRMVDTRKATIYVTGSSSKMLSANLASEFRGRALSRELFPLSFSEFARFHGVETGSRLDDGSRAIGSMARASLRRALSAYLERGGFVPVQRLSSSDSVQLLQEYAYRTVNLDVIERYNVRNPVLASQFLSRCLASSACELSLNKTAAAFKSAGVSTSRETLSNLLGFYEEAYLLFKVDEFTRVLADNPRSVSKVYAVDPGMLMAFSSAAARDEAQRLETAVFMKLRRDAGSLRKGAVSRLLLRDGARHEVDFVVGDALVREASELVQVTCGMREEKTRRREVSALRAGMAALGVREGWVVTLDEEGEIAVDEGVVHVVPAWRWLLD</sequence>
<dbReference type="RefSeq" id="WP_103263069.1">
    <property type="nucleotide sequence ID" value="NZ_PPEL01000057.1"/>
</dbReference>